<dbReference type="SUPFAM" id="SSF51679">
    <property type="entry name" value="Bacterial luciferase-like"/>
    <property type="match status" value="1"/>
</dbReference>
<comment type="caution">
    <text evidence="4">The sequence shown here is derived from an EMBL/GenBank/DDBJ whole genome shotgun (WGS) entry which is preliminary data.</text>
</comment>
<dbReference type="NCBIfam" id="TIGR03858">
    <property type="entry name" value="LLM_2I7G"/>
    <property type="match status" value="1"/>
</dbReference>
<evidence type="ECO:0000256" key="1">
    <source>
        <dbReference type="ARBA" id="ARBA00023002"/>
    </source>
</evidence>
<dbReference type="InterPro" id="IPR050766">
    <property type="entry name" value="Bact_Lucif_Oxidored"/>
</dbReference>
<accession>A0A942E4V0</accession>
<evidence type="ECO:0000313" key="4">
    <source>
        <dbReference type="EMBL" id="MBS3847547.1"/>
    </source>
</evidence>
<feature type="domain" description="Luciferase-like" evidence="3">
    <location>
        <begin position="1"/>
        <end position="305"/>
    </location>
</feature>
<keyword evidence="2" id="KW-0503">Monooxygenase</keyword>
<evidence type="ECO:0000313" key="5">
    <source>
        <dbReference type="Proteomes" id="UP000678281"/>
    </source>
</evidence>
<dbReference type="PANTHER" id="PTHR30137:SF8">
    <property type="entry name" value="BLR5498 PROTEIN"/>
    <property type="match status" value="1"/>
</dbReference>
<proteinExistence type="predicted"/>
<dbReference type="RefSeq" id="WP_212657160.1">
    <property type="nucleotide sequence ID" value="NZ_JAGXTP010000001.1"/>
</dbReference>
<keyword evidence="1" id="KW-0560">Oxidoreductase</keyword>
<protein>
    <submittedName>
        <fullName evidence="4">LLM class flavin-dependent oxidoreductase</fullName>
    </submittedName>
</protein>
<dbReference type="Gene3D" id="3.20.20.30">
    <property type="entry name" value="Luciferase-like domain"/>
    <property type="match status" value="1"/>
</dbReference>
<dbReference type="Pfam" id="PF00296">
    <property type="entry name" value="Bac_luciferase"/>
    <property type="match status" value="1"/>
</dbReference>
<dbReference type="GO" id="GO:0004497">
    <property type="term" value="F:monooxygenase activity"/>
    <property type="evidence" value="ECO:0007669"/>
    <property type="project" value="UniProtKB-KW"/>
</dbReference>
<dbReference type="InterPro" id="IPR011251">
    <property type="entry name" value="Luciferase-like_dom"/>
</dbReference>
<sequence length="351" mass="37952">MELGLYSFAENTPDPLNGGALQSPAERLADLLEEVELADQLGLSFYGLGEHHRPDFVASAPLTILAAAAARTKSIRLSTAVTVLSSEDPIRVYQQFATLDLLSNGRAEIMAGRGSFIESFPLFGLDLNDYDALFEEKLDLLLKLRQGGPVTWEGTEHTKPIPGIAVYPVPVQQPIPLWIAVGGTPNSVARAAYHGLPLMIAIIGGQPRQFAPLVDFYRETATKVGRDVTVLPVGISSHGFIAADSQDARDMAYPAHSEAMNRIGKERGWPPTTRAQFEAGAAPEGAYFMGSPQQIIDKILAQHEWFKHDRFGLQLSVGTLPHDKVMKAIELYGTVVKPAVDKALGTTSPSA</sequence>
<dbReference type="InterPro" id="IPR022290">
    <property type="entry name" value="LLM_Atu2307-like"/>
</dbReference>
<organism evidence="4 5">
    <name type="scientific">Devosia litorisediminis</name>
    <dbReference type="NCBI Taxonomy" id="2829817"/>
    <lineage>
        <taxon>Bacteria</taxon>
        <taxon>Pseudomonadati</taxon>
        <taxon>Pseudomonadota</taxon>
        <taxon>Alphaproteobacteria</taxon>
        <taxon>Hyphomicrobiales</taxon>
        <taxon>Devosiaceae</taxon>
        <taxon>Devosia</taxon>
    </lineage>
</organism>
<gene>
    <name evidence="4" type="ORF">KD146_02435</name>
</gene>
<dbReference type="Proteomes" id="UP000678281">
    <property type="component" value="Unassembled WGS sequence"/>
</dbReference>
<evidence type="ECO:0000256" key="2">
    <source>
        <dbReference type="ARBA" id="ARBA00023033"/>
    </source>
</evidence>
<dbReference type="AlphaFoldDB" id="A0A942E4V0"/>
<dbReference type="GO" id="GO:0005829">
    <property type="term" value="C:cytosol"/>
    <property type="evidence" value="ECO:0007669"/>
    <property type="project" value="TreeGrafter"/>
</dbReference>
<reference evidence="4" key="1">
    <citation type="submission" date="2021-04" db="EMBL/GenBank/DDBJ databases">
        <title>Devosia litorisediminis sp. nov., isolated from a sand dune.</title>
        <authorList>
            <person name="Park S."/>
            <person name="Yoon J.-H."/>
        </authorList>
    </citation>
    <scope>NUCLEOTIDE SEQUENCE</scope>
    <source>
        <strain evidence="4">BSSL-BM10</strain>
    </source>
</reference>
<name>A0A942E4V0_9HYPH</name>
<evidence type="ECO:0000259" key="3">
    <source>
        <dbReference type="Pfam" id="PF00296"/>
    </source>
</evidence>
<keyword evidence="5" id="KW-1185">Reference proteome</keyword>
<dbReference type="PANTHER" id="PTHR30137">
    <property type="entry name" value="LUCIFERASE-LIKE MONOOXYGENASE"/>
    <property type="match status" value="1"/>
</dbReference>
<dbReference type="GO" id="GO:0016705">
    <property type="term" value="F:oxidoreductase activity, acting on paired donors, with incorporation or reduction of molecular oxygen"/>
    <property type="evidence" value="ECO:0007669"/>
    <property type="project" value="InterPro"/>
</dbReference>
<dbReference type="InterPro" id="IPR036661">
    <property type="entry name" value="Luciferase-like_sf"/>
</dbReference>
<dbReference type="CDD" id="cd00347">
    <property type="entry name" value="Flavin_utilizing_monoxygenases"/>
    <property type="match status" value="1"/>
</dbReference>
<dbReference type="EMBL" id="JAGXTP010000001">
    <property type="protein sequence ID" value="MBS3847547.1"/>
    <property type="molecule type" value="Genomic_DNA"/>
</dbReference>